<evidence type="ECO:0000256" key="1">
    <source>
        <dbReference type="ARBA" id="ARBA00004141"/>
    </source>
</evidence>
<keyword evidence="3 6" id="KW-0812">Transmembrane</keyword>
<feature type="transmembrane region" description="Helical" evidence="7">
    <location>
        <begin position="45"/>
        <end position="65"/>
    </location>
</feature>
<evidence type="ECO:0000256" key="6">
    <source>
        <dbReference type="RuleBase" id="RU003943"/>
    </source>
</evidence>
<keyword evidence="6" id="KW-0813">Transport</keyword>
<sequence>MSFLTLAAAGSSAAAVSTSTVTVSISAAAVDVASVSGWQILRLPLLEAILVGALGGLVGCLAVLHQRIFFTESVTHATFPGAVLGVVCAVPLAAGLSTMQRHMVLSLCLFAGAALMCIPMAWLMHRLARIPGQSSQAAAGIVLTLGFALGYFLLKWFQPLPLRIESFLTGSIVSVRPADVVAAAVVLLVAVVVVLAVGNKLVFYAFDGSGFRAAGLSGARAEGIILMLIVATIVVLIPAVGTILPVALVAAPAAGLTPLVKSWRTLFVMAPLAGVGIALLGVVVSVLFELSAGGMIAVMAGLFYLVMMLVQRVVCRVRG</sequence>
<evidence type="ECO:0000313" key="8">
    <source>
        <dbReference type="EMBL" id="VHO00410.1"/>
    </source>
</evidence>
<organism evidence="8 9">
    <name type="scientific">Lawsonella clevelandensis</name>
    <dbReference type="NCBI Taxonomy" id="1528099"/>
    <lineage>
        <taxon>Bacteria</taxon>
        <taxon>Bacillati</taxon>
        <taxon>Actinomycetota</taxon>
        <taxon>Actinomycetes</taxon>
        <taxon>Mycobacteriales</taxon>
        <taxon>Lawsonellaceae</taxon>
        <taxon>Lawsonella</taxon>
    </lineage>
</organism>
<dbReference type="Gene3D" id="1.10.3470.10">
    <property type="entry name" value="ABC transporter involved in vitamin B12 uptake, BtuC"/>
    <property type="match status" value="1"/>
</dbReference>
<keyword evidence="9" id="KW-1185">Reference proteome</keyword>
<evidence type="ECO:0000256" key="7">
    <source>
        <dbReference type="SAM" id="Phobius"/>
    </source>
</evidence>
<dbReference type="GO" id="GO:0055085">
    <property type="term" value="P:transmembrane transport"/>
    <property type="evidence" value="ECO:0007669"/>
    <property type="project" value="InterPro"/>
</dbReference>
<evidence type="ECO:0000313" key="9">
    <source>
        <dbReference type="Proteomes" id="UP000324288"/>
    </source>
</evidence>
<evidence type="ECO:0000256" key="3">
    <source>
        <dbReference type="ARBA" id="ARBA00022692"/>
    </source>
</evidence>
<dbReference type="EMBL" id="LR584267">
    <property type="protein sequence ID" value="VHO00410.1"/>
    <property type="molecule type" value="Genomic_DNA"/>
</dbReference>
<proteinExistence type="inferred from homology"/>
<keyword evidence="5 7" id="KW-0472">Membrane</keyword>
<comment type="similarity">
    <text evidence="2 6">Belongs to the ABC-3 integral membrane protein family.</text>
</comment>
<protein>
    <submittedName>
        <fullName evidence="8">Manganese transport system membrane protein MntB</fullName>
    </submittedName>
</protein>
<keyword evidence="4 7" id="KW-1133">Transmembrane helix</keyword>
<dbReference type="Proteomes" id="UP000324288">
    <property type="component" value="Chromosome"/>
</dbReference>
<feature type="transmembrane region" description="Helical" evidence="7">
    <location>
        <begin position="137"/>
        <end position="157"/>
    </location>
</feature>
<feature type="transmembrane region" description="Helical" evidence="7">
    <location>
        <begin position="224"/>
        <end position="254"/>
    </location>
</feature>
<feature type="transmembrane region" description="Helical" evidence="7">
    <location>
        <begin position="103"/>
        <end position="125"/>
    </location>
</feature>
<comment type="subcellular location">
    <subcellularLocation>
        <location evidence="6">Cell membrane</location>
        <topology evidence="6">Multi-pass membrane protein</topology>
    </subcellularLocation>
    <subcellularLocation>
        <location evidence="1">Membrane</location>
        <topology evidence="1">Multi-pass membrane protein</topology>
    </subcellularLocation>
</comment>
<dbReference type="PANTHER" id="PTHR30477">
    <property type="entry name" value="ABC-TRANSPORTER METAL-BINDING PROTEIN"/>
    <property type="match status" value="1"/>
</dbReference>
<dbReference type="Pfam" id="PF00950">
    <property type="entry name" value="ABC-3"/>
    <property type="match status" value="1"/>
</dbReference>
<evidence type="ECO:0000256" key="4">
    <source>
        <dbReference type="ARBA" id="ARBA00022989"/>
    </source>
</evidence>
<feature type="transmembrane region" description="Helical" evidence="7">
    <location>
        <begin position="295"/>
        <end position="314"/>
    </location>
</feature>
<dbReference type="InterPro" id="IPR037294">
    <property type="entry name" value="ABC_BtuC-like"/>
</dbReference>
<gene>
    <name evidence="8" type="primary">mntB_1</name>
    <name evidence="8" type="ORF">LC603019_00732</name>
</gene>
<dbReference type="AlphaFoldDB" id="A0A5E3ZWY8"/>
<evidence type="ECO:0000256" key="2">
    <source>
        <dbReference type="ARBA" id="ARBA00008034"/>
    </source>
</evidence>
<name>A0A5E3ZWY8_9ACTN</name>
<feature type="transmembrane region" description="Helical" evidence="7">
    <location>
        <begin position="180"/>
        <end position="203"/>
    </location>
</feature>
<accession>A0A5E3ZWY8</accession>
<evidence type="ECO:0000256" key="5">
    <source>
        <dbReference type="ARBA" id="ARBA00023136"/>
    </source>
</evidence>
<dbReference type="SUPFAM" id="SSF81345">
    <property type="entry name" value="ABC transporter involved in vitamin B12 uptake, BtuC"/>
    <property type="match status" value="1"/>
</dbReference>
<dbReference type="RefSeq" id="WP_148417538.1">
    <property type="nucleotide sequence ID" value="NZ_LR584267.1"/>
</dbReference>
<feature type="transmembrane region" description="Helical" evidence="7">
    <location>
        <begin position="266"/>
        <end position="288"/>
    </location>
</feature>
<dbReference type="PANTHER" id="PTHR30477:SF21">
    <property type="entry name" value="ABC-3 PROTEIN"/>
    <property type="match status" value="1"/>
</dbReference>
<dbReference type="GO" id="GO:0043190">
    <property type="term" value="C:ATP-binding cassette (ABC) transporter complex"/>
    <property type="evidence" value="ECO:0007669"/>
    <property type="project" value="InterPro"/>
</dbReference>
<reference evidence="8 9" key="1">
    <citation type="submission" date="2019-04" db="EMBL/GenBank/DDBJ databases">
        <authorList>
            <person name="Seth-Smith MB H."/>
            <person name="Seth-Smith H."/>
        </authorList>
    </citation>
    <scope>NUCLEOTIDE SEQUENCE [LARGE SCALE GENOMIC DNA]</scope>
    <source>
        <strain evidence="8">USB-603019</strain>
    </source>
</reference>
<dbReference type="InterPro" id="IPR001626">
    <property type="entry name" value="ABC_TroCD"/>
</dbReference>
<feature type="transmembrane region" description="Helical" evidence="7">
    <location>
        <begin position="77"/>
        <end position="97"/>
    </location>
</feature>